<dbReference type="GO" id="GO:0020037">
    <property type="term" value="F:heme binding"/>
    <property type="evidence" value="ECO:0007669"/>
    <property type="project" value="InterPro"/>
</dbReference>
<evidence type="ECO:0000256" key="2">
    <source>
        <dbReference type="RuleBase" id="RU000461"/>
    </source>
</evidence>
<dbReference type="InterPro" id="IPR036396">
    <property type="entry name" value="Cyt_P450_sf"/>
</dbReference>
<accession>A0A643G2Y9</accession>
<dbReference type="Pfam" id="PF00067">
    <property type="entry name" value="p450"/>
    <property type="match status" value="1"/>
</dbReference>
<dbReference type="PANTHER" id="PTHR46696:SF3">
    <property type="entry name" value="PULCHERRIMINIC ACID SYNTHASE"/>
    <property type="match status" value="1"/>
</dbReference>
<keyword evidence="2" id="KW-0349">Heme</keyword>
<dbReference type="GeneID" id="98401219"/>
<protein>
    <submittedName>
        <fullName evidence="3">Cytochrome P450</fullName>
    </submittedName>
</protein>
<reference evidence="3 4" key="1">
    <citation type="submission" date="2020-10" db="EMBL/GenBank/DDBJ databases">
        <title>Complete genome sequence of Cupriavidus basilensis CCUG 49340T.</title>
        <authorList>
            <person name="Salva-Serra F."/>
            <person name="Donoso R.A."/>
            <person name="Cho K.H."/>
            <person name="Yoo J.A."/>
            <person name="Lee K."/>
            <person name="Yoon S.-H."/>
            <person name="Perez-Pantoja D."/>
            <person name="Moore E.R.B."/>
        </authorList>
    </citation>
    <scope>NUCLEOTIDE SEQUENCE [LARGE SCALE GENOMIC DNA]</scope>
    <source>
        <strain evidence="4">CCUG 49340</strain>
    </source>
</reference>
<dbReference type="InterPro" id="IPR002397">
    <property type="entry name" value="Cyt_P450_B"/>
</dbReference>
<keyword evidence="2" id="KW-0479">Metal-binding</keyword>
<evidence type="ECO:0000256" key="1">
    <source>
        <dbReference type="ARBA" id="ARBA00010617"/>
    </source>
</evidence>
<dbReference type="InterPro" id="IPR001128">
    <property type="entry name" value="Cyt_P450"/>
</dbReference>
<dbReference type="GO" id="GO:0004497">
    <property type="term" value="F:monooxygenase activity"/>
    <property type="evidence" value="ECO:0007669"/>
    <property type="project" value="UniProtKB-KW"/>
</dbReference>
<organism evidence="3 4">
    <name type="scientific">Cupriavidus basilensis</name>
    <dbReference type="NCBI Taxonomy" id="68895"/>
    <lineage>
        <taxon>Bacteria</taxon>
        <taxon>Pseudomonadati</taxon>
        <taxon>Pseudomonadota</taxon>
        <taxon>Betaproteobacteria</taxon>
        <taxon>Burkholderiales</taxon>
        <taxon>Burkholderiaceae</taxon>
        <taxon>Cupriavidus</taxon>
    </lineage>
</organism>
<gene>
    <name evidence="3" type="ORF">F7R26_009920</name>
</gene>
<keyword evidence="2" id="KW-0503">Monooxygenase</keyword>
<keyword evidence="2" id="KW-0408">Iron</keyword>
<dbReference type="EMBL" id="CP062803">
    <property type="protein sequence ID" value="QOT78289.1"/>
    <property type="molecule type" value="Genomic_DNA"/>
</dbReference>
<dbReference type="InterPro" id="IPR017972">
    <property type="entry name" value="Cyt_P450_CS"/>
</dbReference>
<keyword evidence="2" id="KW-0560">Oxidoreductase</keyword>
<dbReference type="Gene3D" id="1.10.630.10">
    <property type="entry name" value="Cytochrome P450"/>
    <property type="match status" value="1"/>
</dbReference>
<sequence>MSNSAAPALETAFAGVAENYRGSDVDLHAIYRNMRRNSPVIAEDFMARLGVPTIAGLDPDRPTFTLFKYKDVMAVLRDATNFTSGFIAEGLGAFFDGLILTGMDGDAHRRARALLQPVFMPDVVNRWRDAKMDPIVRNEYIVPMAAAKRADLMDFGLHFPIRLIYSLIGFPDDTPERVEQYAAWALAILAGPQVDAERAAAARKAAMAAAQALYDAVKVEVVQVRKDGADGDDLISRLIRAEYEGRRLDDHEVATFVRSLLPAAGETTTRTFGSLMTLLLERPALLERVRQDRGLVPKAIDEAVRFEPVATFKVRQAAKDVEIGGVLVPKGAMVQCIVSSANRDEEAFENSETFDIDRRPKPSFGFGFGAHMCIGQYIAKIELQAAVNAILDLLPNIRLDPDKPAPRIAGAQLRGPHSVPVIWD</sequence>
<dbReference type="PROSITE" id="PS00086">
    <property type="entry name" value="CYTOCHROME_P450"/>
    <property type="match status" value="1"/>
</dbReference>
<proteinExistence type="inferred from homology"/>
<dbReference type="AlphaFoldDB" id="A0A643G2Y9"/>
<dbReference type="SUPFAM" id="SSF48264">
    <property type="entry name" value="Cytochrome P450"/>
    <property type="match status" value="1"/>
</dbReference>
<dbReference type="GO" id="GO:0005506">
    <property type="term" value="F:iron ion binding"/>
    <property type="evidence" value="ECO:0007669"/>
    <property type="project" value="InterPro"/>
</dbReference>
<dbReference type="CDD" id="cd20629">
    <property type="entry name" value="P450_pinF1-like"/>
    <property type="match status" value="1"/>
</dbReference>
<dbReference type="PRINTS" id="PR00359">
    <property type="entry name" value="BP450"/>
</dbReference>
<dbReference type="GO" id="GO:0016705">
    <property type="term" value="F:oxidoreductase activity, acting on paired donors, with incorporation or reduction of molecular oxygen"/>
    <property type="evidence" value="ECO:0007669"/>
    <property type="project" value="InterPro"/>
</dbReference>
<dbReference type="Proteomes" id="UP000397656">
    <property type="component" value="Chromosome 1"/>
</dbReference>
<dbReference type="RefSeq" id="WP_150983421.1">
    <property type="nucleotide sequence ID" value="NZ_CP062803.1"/>
</dbReference>
<name>A0A643G2Y9_9BURK</name>
<dbReference type="PANTHER" id="PTHR46696">
    <property type="entry name" value="P450, PUTATIVE (EUROFUNG)-RELATED"/>
    <property type="match status" value="1"/>
</dbReference>
<evidence type="ECO:0000313" key="3">
    <source>
        <dbReference type="EMBL" id="QOT78289.1"/>
    </source>
</evidence>
<comment type="similarity">
    <text evidence="1 2">Belongs to the cytochrome P450 family.</text>
</comment>
<evidence type="ECO:0000313" key="4">
    <source>
        <dbReference type="Proteomes" id="UP000397656"/>
    </source>
</evidence>